<keyword evidence="6" id="KW-0509">mRNA transport</keyword>
<organism evidence="14 15">
    <name type="scientific">Trichogramma kaykai</name>
    <dbReference type="NCBI Taxonomy" id="54128"/>
    <lineage>
        <taxon>Eukaryota</taxon>
        <taxon>Metazoa</taxon>
        <taxon>Ecdysozoa</taxon>
        <taxon>Arthropoda</taxon>
        <taxon>Hexapoda</taxon>
        <taxon>Insecta</taxon>
        <taxon>Pterygota</taxon>
        <taxon>Neoptera</taxon>
        <taxon>Endopterygota</taxon>
        <taxon>Hymenoptera</taxon>
        <taxon>Apocrita</taxon>
        <taxon>Proctotrupomorpha</taxon>
        <taxon>Chalcidoidea</taxon>
        <taxon>Trichogrammatidae</taxon>
        <taxon>Trichogramma</taxon>
    </lineage>
</organism>
<dbReference type="PANTHER" id="PTHR13269">
    <property type="entry name" value="NUCLEOPORIN NDC1"/>
    <property type="match status" value="1"/>
</dbReference>
<evidence type="ECO:0000256" key="11">
    <source>
        <dbReference type="ARBA" id="ARBA00023136"/>
    </source>
</evidence>
<keyword evidence="11 13" id="KW-0472">Membrane</keyword>
<evidence type="ECO:0000256" key="3">
    <source>
        <dbReference type="ARBA" id="ARBA00005760"/>
    </source>
</evidence>
<keyword evidence="5 13" id="KW-0812">Transmembrane</keyword>
<keyword evidence="15" id="KW-1185">Reference proteome</keyword>
<dbReference type="GO" id="GO:0015031">
    <property type="term" value="P:protein transport"/>
    <property type="evidence" value="ECO:0007669"/>
    <property type="project" value="UniProtKB-KW"/>
</dbReference>
<evidence type="ECO:0000313" key="14">
    <source>
        <dbReference type="EMBL" id="KAL3393888.1"/>
    </source>
</evidence>
<dbReference type="AlphaFoldDB" id="A0ABD2WLZ2"/>
<dbReference type="Pfam" id="PF09531">
    <property type="entry name" value="Ndc1_Nup"/>
    <property type="match status" value="1"/>
</dbReference>
<evidence type="ECO:0000256" key="10">
    <source>
        <dbReference type="ARBA" id="ARBA00023132"/>
    </source>
</evidence>
<dbReference type="EMBL" id="JBJJXI010000095">
    <property type="protein sequence ID" value="KAL3393888.1"/>
    <property type="molecule type" value="Genomic_DNA"/>
</dbReference>
<comment type="caution">
    <text evidence="14">The sequence shown here is derived from an EMBL/GenBank/DDBJ whole genome shotgun (WGS) entry which is preliminary data.</text>
</comment>
<name>A0ABD2WLZ2_9HYME</name>
<evidence type="ECO:0000256" key="12">
    <source>
        <dbReference type="ARBA" id="ARBA00023242"/>
    </source>
</evidence>
<reference evidence="14 15" key="1">
    <citation type="journal article" date="2024" name="bioRxiv">
        <title>A reference genome for Trichogramma kaykai: A tiny desert-dwelling parasitoid wasp with competing sex-ratio distorters.</title>
        <authorList>
            <person name="Culotta J."/>
            <person name="Lindsey A.R."/>
        </authorList>
    </citation>
    <scope>NUCLEOTIDE SEQUENCE [LARGE SCALE GENOMIC DNA]</scope>
    <source>
        <strain evidence="14 15">KSX58</strain>
    </source>
</reference>
<keyword evidence="12" id="KW-0539">Nucleus</keyword>
<proteinExistence type="inferred from homology"/>
<accession>A0ABD2WLZ2</accession>
<evidence type="ECO:0000256" key="1">
    <source>
        <dbReference type="ARBA" id="ARBA00004232"/>
    </source>
</evidence>
<gene>
    <name evidence="14" type="ORF">TKK_011749</name>
</gene>
<comment type="subcellular location">
    <subcellularLocation>
        <location evidence="1">Nucleus membrane</location>
        <topology evidence="1">Multi-pass membrane protein</topology>
    </subcellularLocation>
    <subcellularLocation>
        <location evidence="2">Nucleus</location>
        <location evidence="2">Nuclear pore complex</location>
    </subcellularLocation>
</comment>
<evidence type="ECO:0000256" key="2">
    <source>
        <dbReference type="ARBA" id="ARBA00004567"/>
    </source>
</evidence>
<evidence type="ECO:0000256" key="7">
    <source>
        <dbReference type="ARBA" id="ARBA00022927"/>
    </source>
</evidence>
<comment type="similarity">
    <text evidence="3">Belongs to the NDC1 family.</text>
</comment>
<evidence type="ECO:0008006" key="16">
    <source>
        <dbReference type="Google" id="ProtNLM"/>
    </source>
</evidence>
<evidence type="ECO:0000313" key="15">
    <source>
        <dbReference type="Proteomes" id="UP001627154"/>
    </source>
</evidence>
<feature type="transmembrane region" description="Helical" evidence="13">
    <location>
        <begin position="64"/>
        <end position="84"/>
    </location>
</feature>
<evidence type="ECO:0000256" key="9">
    <source>
        <dbReference type="ARBA" id="ARBA00023010"/>
    </source>
</evidence>
<protein>
    <recommendedName>
        <fullName evidence="16">Nucleoporin NDC1</fullName>
    </recommendedName>
</protein>
<evidence type="ECO:0000256" key="5">
    <source>
        <dbReference type="ARBA" id="ARBA00022692"/>
    </source>
</evidence>
<feature type="transmembrane region" description="Helical" evidence="13">
    <location>
        <begin position="20"/>
        <end position="44"/>
    </location>
</feature>
<feature type="transmembrane region" description="Helical" evidence="13">
    <location>
        <begin position="254"/>
        <end position="276"/>
    </location>
</feature>
<keyword evidence="7" id="KW-0653">Protein transport</keyword>
<evidence type="ECO:0000256" key="4">
    <source>
        <dbReference type="ARBA" id="ARBA00022448"/>
    </source>
</evidence>
<keyword evidence="10" id="KW-0906">Nuclear pore complex</keyword>
<dbReference type="GO" id="GO:0031965">
    <property type="term" value="C:nuclear membrane"/>
    <property type="evidence" value="ECO:0007669"/>
    <property type="project" value="UniProtKB-SubCell"/>
</dbReference>
<dbReference type="GO" id="GO:0051028">
    <property type="term" value="P:mRNA transport"/>
    <property type="evidence" value="ECO:0007669"/>
    <property type="project" value="UniProtKB-KW"/>
</dbReference>
<evidence type="ECO:0000256" key="13">
    <source>
        <dbReference type="SAM" id="Phobius"/>
    </source>
</evidence>
<feature type="transmembrane region" description="Helical" evidence="13">
    <location>
        <begin position="105"/>
        <end position="128"/>
    </location>
</feature>
<evidence type="ECO:0000256" key="8">
    <source>
        <dbReference type="ARBA" id="ARBA00022989"/>
    </source>
</evidence>
<dbReference type="PANTHER" id="PTHR13269:SF6">
    <property type="entry name" value="NUCLEOPORIN NDC1"/>
    <property type="match status" value="1"/>
</dbReference>
<dbReference type="InterPro" id="IPR019049">
    <property type="entry name" value="Nucleoporin_prot_Ndc1/Nup"/>
</dbReference>
<sequence length="575" mass="66463">MEPTGVQKKKDFLDIMFQRIYFALFATVIVHFAFISGAILFMKIKITQPLEWIQITWNVVTCSQMWTGFIVFGFIVVLLAILISKDYIRPAVYAPSRFVKFCHMFKWHNLMVGCVYMILGAVLVWLHLSVEGGKFGSMSRECQKIKNICLVEEHLFLRLHGFWIGLYFFVNSSYIGNRNLQFPIIPQAKLSQLRQGLRAVINSTLYDAIWPVTYFMGFYAMFGSYFRNFILSLFSLAIDEVPLDTLSRLMNSSLILYAYLHTVLFVVIIQSMHLLFQAYLTEWVLFDIEQSPMSDITLDSTLTSEISIIRNLGYLDLFNVALKDKTRRSMLFTLSQPGGHPYNWNNVIGKCLAHLKHFNEELNLTCGTQKDQPSVVTKIPSTLDSQLLEKPHIYHMRSLVTPMTTVETLNEELKNKQPPADNFLVKFYKNTRQNFINYLLSKKPIGYIFGEQFESKLRHTLRETYSVTCASDAISSLAAFSLEEDPYGIVQKDLPDIIETLLKLKQTIDKIQKMNVSIRKPLSDDRFLKQSLTALRSATRRSLYRITAHFKDYMSDLSLSPGIVDQLQTLFTYRE</sequence>
<keyword evidence="4" id="KW-0813">Transport</keyword>
<dbReference type="Proteomes" id="UP001627154">
    <property type="component" value="Unassembled WGS sequence"/>
</dbReference>
<keyword evidence="9" id="KW-0811">Translocation</keyword>
<dbReference type="GO" id="GO:0005643">
    <property type="term" value="C:nuclear pore"/>
    <property type="evidence" value="ECO:0007669"/>
    <property type="project" value="UniProtKB-SubCell"/>
</dbReference>
<keyword evidence="8 13" id="KW-1133">Transmembrane helix</keyword>
<evidence type="ECO:0000256" key="6">
    <source>
        <dbReference type="ARBA" id="ARBA00022816"/>
    </source>
</evidence>